<feature type="domain" description="AB hydrolase-1" evidence="1">
    <location>
        <begin position="70"/>
        <end position="295"/>
    </location>
</feature>
<dbReference type="InterPro" id="IPR029058">
    <property type="entry name" value="AB_hydrolase_fold"/>
</dbReference>
<gene>
    <name evidence="2" type="ORF">KTC_64320</name>
</gene>
<proteinExistence type="predicted"/>
<dbReference type="Pfam" id="PF12697">
    <property type="entry name" value="Abhydrolase_6"/>
    <property type="match status" value="1"/>
</dbReference>
<dbReference type="PANTHER" id="PTHR43798">
    <property type="entry name" value="MONOACYLGLYCEROL LIPASE"/>
    <property type="match status" value="1"/>
</dbReference>
<sequence length="307" mass="34052">MFEERGTSMKPSSKLSHFRTEAGKKEFLAAYHEAMALLPPPTETKDITTDFGSVRVYAFVKQENGHKDPIVLLPGRSASTPMWEPNIQGLLEERPVYSIDALGEPGLSVQTAEIKGSRDQALWLHQVLSALPLKKAHLMSVSFGGWAAMNLVRAYPEAVASLSLLDPVFVFVPISAKVLFLSLPATIPIVPKPIREKMLGYISGGIQANERIPVAKLIAISMKQFAIKLPPPDQFSQHDLRTIHIPVLALMAEKSAMHDARKAVENGKKWMSTLDIELWPNASHAINGEYPREINKRVLSFIEHHAQ</sequence>
<dbReference type="GO" id="GO:0016020">
    <property type="term" value="C:membrane"/>
    <property type="evidence" value="ECO:0007669"/>
    <property type="project" value="TreeGrafter"/>
</dbReference>
<evidence type="ECO:0000313" key="2">
    <source>
        <dbReference type="EMBL" id="BBH91681.1"/>
    </source>
</evidence>
<dbReference type="Gene3D" id="3.40.50.1820">
    <property type="entry name" value="alpha/beta hydrolase"/>
    <property type="match status" value="1"/>
</dbReference>
<dbReference type="SUPFAM" id="SSF53474">
    <property type="entry name" value="alpha/beta-Hydrolases"/>
    <property type="match status" value="1"/>
</dbReference>
<dbReference type="InterPro" id="IPR050266">
    <property type="entry name" value="AB_hydrolase_sf"/>
</dbReference>
<dbReference type="EMBL" id="AP019376">
    <property type="protein sequence ID" value="BBH91681.1"/>
    <property type="molecule type" value="Genomic_DNA"/>
</dbReference>
<organism evidence="2">
    <name type="scientific">Thermosporothrix sp. COM3</name>
    <dbReference type="NCBI Taxonomy" id="2490863"/>
    <lineage>
        <taxon>Bacteria</taxon>
        <taxon>Bacillati</taxon>
        <taxon>Chloroflexota</taxon>
        <taxon>Ktedonobacteria</taxon>
        <taxon>Ktedonobacterales</taxon>
        <taxon>Thermosporotrichaceae</taxon>
        <taxon>Thermosporothrix</taxon>
    </lineage>
</organism>
<dbReference type="InterPro" id="IPR000073">
    <property type="entry name" value="AB_hydrolase_1"/>
</dbReference>
<dbReference type="PANTHER" id="PTHR43798:SF33">
    <property type="entry name" value="HYDROLASE, PUTATIVE (AFU_ORTHOLOGUE AFUA_2G14860)-RELATED"/>
    <property type="match status" value="1"/>
</dbReference>
<name>A0A455SWW5_9CHLR</name>
<evidence type="ECO:0000259" key="1">
    <source>
        <dbReference type="Pfam" id="PF12697"/>
    </source>
</evidence>
<accession>A0A455SWW5</accession>
<reference evidence="2" key="1">
    <citation type="submission" date="2018-12" db="EMBL/GenBank/DDBJ databases">
        <title>Novel natural products biosynthetic potential of the class Ktedonobacteria.</title>
        <authorList>
            <person name="Zheng Y."/>
            <person name="Saitou A."/>
            <person name="Wang C.M."/>
            <person name="Toyoda A."/>
            <person name="Minakuchi Y."/>
            <person name="Sekiguchi Y."/>
            <person name="Ueda K."/>
            <person name="Takano H."/>
            <person name="Sakai Y."/>
            <person name="Yokota A."/>
            <person name="Yabe S."/>
        </authorList>
    </citation>
    <scope>NUCLEOTIDE SEQUENCE</scope>
    <source>
        <strain evidence="2">COM3</strain>
    </source>
</reference>
<protein>
    <recommendedName>
        <fullName evidence="1">AB hydrolase-1 domain-containing protein</fullName>
    </recommendedName>
</protein>
<dbReference type="AlphaFoldDB" id="A0A455SWW5"/>